<feature type="signal peptide" evidence="1">
    <location>
        <begin position="1"/>
        <end position="23"/>
    </location>
</feature>
<name>A0AA88QDP3_9TELE</name>
<evidence type="ECO:0000313" key="2">
    <source>
        <dbReference type="EMBL" id="KAK2913998.1"/>
    </source>
</evidence>
<evidence type="ECO:0000313" key="3">
    <source>
        <dbReference type="Proteomes" id="UP001187343"/>
    </source>
</evidence>
<protein>
    <submittedName>
        <fullName evidence="2">Uncharacterized protein</fullName>
    </submittedName>
</protein>
<sequence length="91" mass="9944">MKPNNLTGGKILLIFIFIQGVLTDMKTKPMIPGHTMLGMAVVNPSDIEIEKPPLDISGSGDDTAVEPPILETELKQIIAERSRDEDDSQKV</sequence>
<dbReference type="AlphaFoldDB" id="A0AA88QDP3"/>
<feature type="chain" id="PRO_5041725495" evidence="1">
    <location>
        <begin position="24"/>
        <end position="91"/>
    </location>
</feature>
<accession>A0AA88QDP3</accession>
<keyword evidence="1" id="KW-0732">Signal</keyword>
<gene>
    <name evidence="2" type="ORF">Q8A67_002397</name>
</gene>
<proteinExistence type="predicted"/>
<organism evidence="2 3">
    <name type="scientific">Cirrhinus molitorella</name>
    <name type="common">mud carp</name>
    <dbReference type="NCBI Taxonomy" id="172907"/>
    <lineage>
        <taxon>Eukaryota</taxon>
        <taxon>Metazoa</taxon>
        <taxon>Chordata</taxon>
        <taxon>Craniata</taxon>
        <taxon>Vertebrata</taxon>
        <taxon>Euteleostomi</taxon>
        <taxon>Actinopterygii</taxon>
        <taxon>Neopterygii</taxon>
        <taxon>Teleostei</taxon>
        <taxon>Ostariophysi</taxon>
        <taxon>Cypriniformes</taxon>
        <taxon>Cyprinidae</taxon>
        <taxon>Labeoninae</taxon>
        <taxon>Labeonini</taxon>
        <taxon>Cirrhinus</taxon>
    </lineage>
</organism>
<reference evidence="2" key="1">
    <citation type="submission" date="2023-08" db="EMBL/GenBank/DDBJ databases">
        <title>Chromosome-level Genome Assembly of mud carp (Cirrhinus molitorella).</title>
        <authorList>
            <person name="Liu H."/>
        </authorList>
    </citation>
    <scope>NUCLEOTIDE SEQUENCE</scope>
    <source>
        <strain evidence="2">Prfri</strain>
        <tissue evidence="2">Muscle</tissue>
    </source>
</reference>
<dbReference type="Proteomes" id="UP001187343">
    <property type="component" value="Unassembled WGS sequence"/>
</dbReference>
<evidence type="ECO:0000256" key="1">
    <source>
        <dbReference type="SAM" id="SignalP"/>
    </source>
</evidence>
<comment type="caution">
    <text evidence="2">The sequence shown here is derived from an EMBL/GenBank/DDBJ whole genome shotgun (WGS) entry which is preliminary data.</text>
</comment>
<dbReference type="EMBL" id="JAUYZG010000002">
    <property type="protein sequence ID" value="KAK2913998.1"/>
    <property type="molecule type" value="Genomic_DNA"/>
</dbReference>
<keyword evidence="3" id="KW-1185">Reference proteome</keyword>